<dbReference type="AlphaFoldDB" id="A0AAU7CB80"/>
<dbReference type="Gene3D" id="3.40.50.2300">
    <property type="match status" value="1"/>
</dbReference>
<dbReference type="Gene3D" id="1.10.10.10">
    <property type="entry name" value="Winged helix-like DNA-binding domain superfamily/Winged helix DNA-binding domain"/>
    <property type="match status" value="1"/>
</dbReference>
<dbReference type="EMBL" id="CP155447">
    <property type="protein sequence ID" value="XBH02411.1"/>
    <property type="molecule type" value="Genomic_DNA"/>
</dbReference>
<dbReference type="PANTHER" id="PTHR43367">
    <property type="match status" value="1"/>
</dbReference>
<dbReference type="RefSeq" id="WP_406695154.1">
    <property type="nucleotide sequence ID" value="NZ_CP155447.1"/>
</dbReference>
<keyword evidence="1" id="KW-0597">Phosphoprotein</keyword>
<dbReference type="GO" id="GO:0003723">
    <property type="term" value="F:RNA binding"/>
    <property type="evidence" value="ECO:0007669"/>
    <property type="project" value="InterPro"/>
</dbReference>
<name>A0AAU7CB80_9BACT</name>
<dbReference type="GO" id="GO:0000160">
    <property type="term" value="P:phosphorelay signal transduction system"/>
    <property type="evidence" value="ECO:0007669"/>
    <property type="project" value="InterPro"/>
</dbReference>
<evidence type="ECO:0000256" key="1">
    <source>
        <dbReference type="PROSITE-ProRule" id="PRU00169"/>
    </source>
</evidence>
<evidence type="ECO:0000259" key="2">
    <source>
        <dbReference type="PROSITE" id="PS50110"/>
    </source>
</evidence>
<dbReference type="InterPro" id="IPR001789">
    <property type="entry name" value="Sig_transdc_resp-reg_receiver"/>
</dbReference>
<dbReference type="PROSITE" id="PS50110">
    <property type="entry name" value="RESPONSE_REGULATORY"/>
    <property type="match status" value="1"/>
</dbReference>
<reference evidence="4" key="1">
    <citation type="submission" date="2024-05" db="EMBL/GenBank/DDBJ databases">
        <title>Planctomycetes of the genus Singulisphaera possess chitinolytic capabilities.</title>
        <authorList>
            <person name="Ivanova A."/>
        </authorList>
    </citation>
    <scope>NUCLEOTIDE SEQUENCE</scope>
    <source>
        <strain evidence="4">Ch08T</strain>
    </source>
</reference>
<evidence type="ECO:0000313" key="4">
    <source>
        <dbReference type="EMBL" id="XBH02411.1"/>
    </source>
</evidence>
<accession>A0AAU7CB80</accession>
<dbReference type="SUPFAM" id="SSF52172">
    <property type="entry name" value="CheY-like"/>
    <property type="match status" value="1"/>
</dbReference>
<dbReference type="Pfam" id="PF00072">
    <property type="entry name" value="Response_reg"/>
    <property type="match status" value="1"/>
</dbReference>
<evidence type="ECO:0000259" key="3">
    <source>
        <dbReference type="PROSITE" id="PS50921"/>
    </source>
</evidence>
<dbReference type="PROSITE" id="PS50921">
    <property type="entry name" value="ANTAR"/>
    <property type="match status" value="1"/>
</dbReference>
<dbReference type="PIRSF" id="PIRSF036382">
    <property type="entry name" value="RR_antiterm"/>
    <property type="match status" value="1"/>
</dbReference>
<dbReference type="InterPro" id="IPR008327">
    <property type="entry name" value="Sig_transdc_resp-reg_antiterm"/>
</dbReference>
<dbReference type="InterPro" id="IPR036388">
    <property type="entry name" value="WH-like_DNA-bd_sf"/>
</dbReference>
<dbReference type="InterPro" id="IPR011006">
    <property type="entry name" value="CheY-like_superfamily"/>
</dbReference>
<organism evidence="4">
    <name type="scientific">Singulisphaera sp. Ch08</name>
    <dbReference type="NCBI Taxonomy" id="3120278"/>
    <lineage>
        <taxon>Bacteria</taxon>
        <taxon>Pseudomonadati</taxon>
        <taxon>Planctomycetota</taxon>
        <taxon>Planctomycetia</taxon>
        <taxon>Isosphaerales</taxon>
        <taxon>Isosphaeraceae</taxon>
        <taxon>Singulisphaera</taxon>
    </lineage>
</organism>
<sequence length="196" mass="22017">MNHSLRIAVADDEPDMQEYFRTILPRLGHEVIVVSGTGQDLVEQCRVAKPDLVITDIKMPDMDGIEAAAQIYKNSAVPVILVSAHHDPATIRRAEADFVMAFLVKPIKQADLEPAIAIATHRFDQFQSLRKETADLKQALEDRKTIEKAKGILMKKAHLDEHEAFRRLQKLASDKNKKLIEIARIILTAEEAYGSL</sequence>
<feature type="domain" description="ANTAR" evidence="3">
    <location>
        <begin position="126"/>
        <end position="187"/>
    </location>
</feature>
<protein>
    <submittedName>
        <fullName evidence="4">Response regulator</fullName>
    </submittedName>
</protein>
<dbReference type="InterPro" id="IPR005561">
    <property type="entry name" value="ANTAR"/>
</dbReference>
<dbReference type="SMART" id="SM00448">
    <property type="entry name" value="REC"/>
    <property type="match status" value="1"/>
</dbReference>
<dbReference type="PANTHER" id="PTHR43367:SF1">
    <property type="entry name" value="TWO-COMPONENT RESPONSE REGULATOR-LIKE APRR6-RELATED"/>
    <property type="match status" value="1"/>
</dbReference>
<feature type="modified residue" description="4-aspartylphosphate" evidence="1">
    <location>
        <position position="56"/>
    </location>
</feature>
<dbReference type="Pfam" id="PF03861">
    <property type="entry name" value="ANTAR"/>
    <property type="match status" value="1"/>
</dbReference>
<proteinExistence type="predicted"/>
<feature type="domain" description="Response regulatory" evidence="2">
    <location>
        <begin position="6"/>
        <end position="120"/>
    </location>
</feature>
<dbReference type="SMART" id="SM01012">
    <property type="entry name" value="ANTAR"/>
    <property type="match status" value="1"/>
</dbReference>
<gene>
    <name evidence="4" type="ORF">V5E97_29370</name>
</gene>